<gene>
    <name evidence="1" type="primary">138</name>
</gene>
<name>C9DGA9_BPW14</name>
<keyword evidence="2" id="KW-1185">Reference proteome</keyword>
<accession>C9DGA9</accession>
<sequence>MTPAEQDEVTRMLLELNSIRPGLYQAMRKQAPQAEPVVNGWTKFRDWFFGPPAPAPELPKWRPVYGGDKGWIHVEETEDGKRISFASHKEHHQRHSMDRSMYIFTIKPDLEVNTYSESVIRMWIVWSRYEWHHTHNQEGWEKFKESVKFTLDSLQHVIERQNEQDQTRQ</sequence>
<dbReference type="KEGG" id="vg:8684086"/>
<dbReference type="RefSeq" id="YP_003358992.1">
    <property type="nucleotide sequence ID" value="NC_013697.1"/>
</dbReference>
<proteinExistence type="predicted"/>
<organism evidence="1 2">
    <name type="scientific">Delftia phage PhiW-14</name>
    <name type="common">Deftia acidovorans bacteriophage phiW-14</name>
    <dbReference type="NCBI Taxonomy" id="665032"/>
    <lineage>
        <taxon>Viruses</taxon>
        <taxon>Duplodnaviria</taxon>
        <taxon>Heunggongvirae</taxon>
        <taxon>Uroviricota</taxon>
        <taxon>Caudoviricetes</taxon>
        <taxon>Ionavirus</taxon>
        <taxon>Ionavirus W14</taxon>
    </lineage>
</organism>
<dbReference type="EMBL" id="GQ357915">
    <property type="protein sequence ID" value="ACV50160.1"/>
    <property type="molecule type" value="Genomic_DNA"/>
</dbReference>
<organismHost>
    <name type="scientific">Delftia acidovorans</name>
    <name type="common">Pseudomonas acidovorans</name>
    <name type="synonym">Comamonas acidovorans</name>
    <dbReference type="NCBI Taxonomy" id="80866"/>
</organismHost>
<protein>
    <submittedName>
        <fullName evidence="1">Uncharacterized protein</fullName>
    </submittedName>
</protein>
<dbReference type="GeneID" id="8684086"/>
<reference evidence="2" key="1">
    <citation type="submission" date="2009-07" db="EMBL/GenBank/DDBJ databases">
        <authorList>
            <person name="Kropinski A.M."/>
            <person name="Villegas A."/>
            <person name="Lingohr E.J."/>
        </authorList>
    </citation>
    <scope>NUCLEOTIDE SEQUENCE [LARGE SCALE GENOMIC DNA]</scope>
</reference>
<dbReference type="Proteomes" id="UP000008986">
    <property type="component" value="Segment"/>
</dbReference>
<evidence type="ECO:0000313" key="1">
    <source>
        <dbReference type="EMBL" id="ACV50160.1"/>
    </source>
</evidence>
<evidence type="ECO:0000313" key="2">
    <source>
        <dbReference type="Proteomes" id="UP000008986"/>
    </source>
</evidence>